<proteinExistence type="predicted"/>
<name>A0ABS4ISR4_9BACL</name>
<feature type="domain" description="HTH lacI-type" evidence="4">
    <location>
        <begin position="7"/>
        <end position="61"/>
    </location>
</feature>
<dbReference type="SMART" id="SM00354">
    <property type="entry name" value="HTH_LACI"/>
    <property type="match status" value="1"/>
</dbReference>
<dbReference type="Gene3D" id="3.40.50.2300">
    <property type="match status" value="2"/>
</dbReference>
<dbReference type="Gene3D" id="1.10.260.40">
    <property type="entry name" value="lambda repressor-like DNA-binding domains"/>
    <property type="match status" value="1"/>
</dbReference>
<dbReference type="Pfam" id="PF13377">
    <property type="entry name" value="Peripla_BP_3"/>
    <property type="match status" value="1"/>
</dbReference>
<accession>A0ABS4ISR4</accession>
<gene>
    <name evidence="5" type="ORF">J2Z66_002196</name>
</gene>
<evidence type="ECO:0000256" key="3">
    <source>
        <dbReference type="ARBA" id="ARBA00023163"/>
    </source>
</evidence>
<dbReference type="PANTHER" id="PTHR30146:SF109">
    <property type="entry name" value="HTH-TYPE TRANSCRIPTIONAL REGULATOR GALS"/>
    <property type="match status" value="1"/>
</dbReference>
<organism evidence="5 6">
    <name type="scientific">Paenibacillus eucommiae</name>
    <dbReference type="NCBI Taxonomy" id="1355755"/>
    <lineage>
        <taxon>Bacteria</taxon>
        <taxon>Bacillati</taxon>
        <taxon>Bacillota</taxon>
        <taxon>Bacilli</taxon>
        <taxon>Bacillales</taxon>
        <taxon>Paenibacillaceae</taxon>
        <taxon>Paenibacillus</taxon>
    </lineage>
</organism>
<protein>
    <submittedName>
        <fullName evidence="5">LacI family transcriptional regulator</fullName>
    </submittedName>
</protein>
<evidence type="ECO:0000313" key="5">
    <source>
        <dbReference type="EMBL" id="MBP1990590.1"/>
    </source>
</evidence>
<evidence type="ECO:0000313" key="6">
    <source>
        <dbReference type="Proteomes" id="UP001519287"/>
    </source>
</evidence>
<comment type="caution">
    <text evidence="5">The sequence shown here is derived from an EMBL/GenBank/DDBJ whole genome shotgun (WGS) entry which is preliminary data.</text>
</comment>
<dbReference type="CDD" id="cd01392">
    <property type="entry name" value="HTH_LacI"/>
    <property type="match status" value="1"/>
</dbReference>
<evidence type="ECO:0000256" key="2">
    <source>
        <dbReference type="ARBA" id="ARBA00023125"/>
    </source>
</evidence>
<dbReference type="InterPro" id="IPR000843">
    <property type="entry name" value="HTH_LacI"/>
</dbReference>
<dbReference type="InterPro" id="IPR046335">
    <property type="entry name" value="LacI/GalR-like_sensor"/>
</dbReference>
<evidence type="ECO:0000259" key="4">
    <source>
        <dbReference type="PROSITE" id="PS50932"/>
    </source>
</evidence>
<reference evidence="5 6" key="1">
    <citation type="submission" date="2021-03" db="EMBL/GenBank/DDBJ databases">
        <title>Genomic Encyclopedia of Type Strains, Phase IV (KMG-IV): sequencing the most valuable type-strain genomes for metagenomic binning, comparative biology and taxonomic classification.</title>
        <authorList>
            <person name="Goeker M."/>
        </authorList>
    </citation>
    <scope>NUCLEOTIDE SEQUENCE [LARGE SCALE GENOMIC DNA]</scope>
    <source>
        <strain evidence="5 6">DSM 26048</strain>
    </source>
</reference>
<dbReference type="PROSITE" id="PS50932">
    <property type="entry name" value="HTH_LACI_2"/>
    <property type="match status" value="1"/>
</dbReference>
<dbReference type="Proteomes" id="UP001519287">
    <property type="component" value="Unassembled WGS sequence"/>
</dbReference>
<dbReference type="RefSeq" id="WP_209971347.1">
    <property type="nucleotide sequence ID" value="NZ_JAGGLB010000005.1"/>
</dbReference>
<evidence type="ECO:0000256" key="1">
    <source>
        <dbReference type="ARBA" id="ARBA00023015"/>
    </source>
</evidence>
<keyword evidence="3" id="KW-0804">Transcription</keyword>
<dbReference type="EMBL" id="JAGGLB010000005">
    <property type="protein sequence ID" value="MBP1990590.1"/>
    <property type="molecule type" value="Genomic_DNA"/>
</dbReference>
<keyword evidence="1" id="KW-0805">Transcription regulation</keyword>
<keyword evidence="2" id="KW-0238">DNA-binding</keyword>
<dbReference type="SUPFAM" id="SSF47413">
    <property type="entry name" value="lambda repressor-like DNA-binding domains"/>
    <property type="match status" value="1"/>
</dbReference>
<dbReference type="InterPro" id="IPR010982">
    <property type="entry name" value="Lambda_DNA-bd_dom_sf"/>
</dbReference>
<dbReference type="PANTHER" id="PTHR30146">
    <property type="entry name" value="LACI-RELATED TRANSCRIPTIONAL REPRESSOR"/>
    <property type="match status" value="1"/>
</dbReference>
<dbReference type="SUPFAM" id="SSF53822">
    <property type="entry name" value="Periplasmic binding protein-like I"/>
    <property type="match status" value="1"/>
</dbReference>
<keyword evidence="6" id="KW-1185">Reference proteome</keyword>
<sequence>MPIRKKVTLQHLASQLNLSVHTVSKALRGLPGMSEETRKEVFNLARSMGYRTKEQERSLAVELIPQFTTKPRTFRFIVIEKMRYSVLHQLIQKGLQDKMGEFGHCVETLILPDVIDTLTFGDWLEENNVVYSDGIFIPPAIDEKLERRLLALQVPRIMINFPPPSEKVDSVIWDVESSIYQSVRYLMSMNHRFILYIGDTVTYRGFGIRWRAFQGAMAEAGLEVDPDEHVIGKISGKEKWRAEVIDKLRRTKPSAILAAVPFDLAWIYYACSAAGLRIPEDCSLIGLQDERNELAPSLTRPILLIYDSGIRAAERMLWRLANPLQPYESTLLQGPFFDGDTVLPRSLPKSCSVHHK</sequence>
<dbReference type="InterPro" id="IPR028082">
    <property type="entry name" value="Peripla_BP_I"/>
</dbReference>